<dbReference type="PIRSF" id="PIRSF018266">
    <property type="entry name" value="FecR"/>
    <property type="match status" value="1"/>
</dbReference>
<name>A0A644X8A9_9ZZZZ</name>
<dbReference type="InterPro" id="IPR012373">
    <property type="entry name" value="Ferrdict_sens_TM"/>
</dbReference>
<evidence type="ECO:0008006" key="4">
    <source>
        <dbReference type="Google" id="ProtNLM"/>
    </source>
</evidence>
<dbReference type="GO" id="GO:0016989">
    <property type="term" value="F:sigma factor antagonist activity"/>
    <property type="evidence" value="ECO:0007669"/>
    <property type="project" value="TreeGrafter"/>
</dbReference>
<dbReference type="PANTHER" id="PTHR30273">
    <property type="entry name" value="PERIPLASMIC SIGNAL SENSOR AND SIGMA FACTOR ACTIVATOR FECR-RELATED"/>
    <property type="match status" value="1"/>
</dbReference>
<gene>
    <name evidence="3" type="ORF">SDC9_56835</name>
</gene>
<dbReference type="AlphaFoldDB" id="A0A644X8A9"/>
<evidence type="ECO:0000259" key="2">
    <source>
        <dbReference type="Pfam" id="PF16344"/>
    </source>
</evidence>
<evidence type="ECO:0000313" key="3">
    <source>
        <dbReference type="EMBL" id="MPM10503.1"/>
    </source>
</evidence>
<accession>A0A644X8A9</accession>
<feature type="domain" description="FecR protein" evidence="1">
    <location>
        <begin position="104"/>
        <end position="198"/>
    </location>
</feature>
<dbReference type="InterPro" id="IPR006860">
    <property type="entry name" value="FecR"/>
</dbReference>
<dbReference type="Pfam" id="PF04773">
    <property type="entry name" value="FecR"/>
    <property type="match status" value="1"/>
</dbReference>
<dbReference type="InterPro" id="IPR032508">
    <property type="entry name" value="FecR_C"/>
</dbReference>
<evidence type="ECO:0000259" key="1">
    <source>
        <dbReference type="Pfam" id="PF04773"/>
    </source>
</evidence>
<protein>
    <recommendedName>
        <fullName evidence="4">Protein FecR</fullName>
    </recommendedName>
</protein>
<dbReference type="Pfam" id="PF16344">
    <property type="entry name" value="FecR_C"/>
    <property type="match status" value="1"/>
</dbReference>
<proteinExistence type="predicted"/>
<sequence>MEKEILYRFFEGTASYEEEVIVKEWIESSQDNVHEFFHERKLFDAMVLLSGENMSSQLINKKSINFRPIIKEIIKIAAIVVITLAFGTLFRFNNQSNDQLSMQTISVPAGQRINIELPDGTNVWLNARTTIKYPVSFNTKSRNIFLDGEAYFDVAKDKQRPFIVQTNKYNVEVFGTKFNIESYSDSETFETSLMEGSVSVTSIKDPQQKVLLTPDNKATLNNGQILVTPIVDYNLYRWKEGLICFKDKSLSEVMHIFEKYYGVKIVVRNKDKCNYLYTGKFRQTDGIDYALQVLNKDSSFTYERDDENQLIYIN</sequence>
<comment type="caution">
    <text evidence="3">The sequence shown here is derived from an EMBL/GenBank/DDBJ whole genome shotgun (WGS) entry which is preliminary data.</text>
</comment>
<feature type="domain" description="Protein FecR C-terminal" evidence="2">
    <location>
        <begin position="243"/>
        <end position="309"/>
    </location>
</feature>
<dbReference type="EMBL" id="VSSQ01001701">
    <property type="protein sequence ID" value="MPM10503.1"/>
    <property type="molecule type" value="Genomic_DNA"/>
</dbReference>
<dbReference type="Gene3D" id="3.55.50.30">
    <property type="match status" value="1"/>
</dbReference>
<dbReference type="Gene3D" id="2.60.120.1440">
    <property type="match status" value="1"/>
</dbReference>
<dbReference type="FunFam" id="2.60.120.1440:FF:000001">
    <property type="entry name" value="Putative anti-sigma factor"/>
    <property type="match status" value="1"/>
</dbReference>
<dbReference type="PANTHER" id="PTHR30273:SF2">
    <property type="entry name" value="PROTEIN FECR"/>
    <property type="match status" value="1"/>
</dbReference>
<reference evidence="3" key="1">
    <citation type="submission" date="2019-08" db="EMBL/GenBank/DDBJ databases">
        <authorList>
            <person name="Kucharzyk K."/>
            <person name="Murdoch R.W."/>
            <person name="Higgins S."/>
            <person name="Loffler F."/>
        </authorList>
    </citation>
    <scope>NUCLEOTIDE SEQUENCE</scope>
</reference>
<organism evidence="3">
    <name type="scientific">bioreactor metagenome</name>
    <dbReference type="NCBI Taxonomy" id="1076179"/>
    <lineage>
        <taxon>unclassified sequences</taxon>
        <taxon>metagenomes</taxon>
        <taxon>ecological metagenomes</taxon>
    </lineage>
</organism>